<dbReference type="AlphaFoldDB" id="A0A7H1KNT5"/>
<dbReference type="EMBL" id="MT776527">
    <property type="protein sequence ID" value="QNT35599.1"/>
    <property type="molecule type" value="Genomic_DNA"/>
</dbReference>
<accession>A0A7H1KNT5</accession>
<protein>
    <submittedName>
        <fullName evidence="1">Uncharacterized protein</fullName>
    </submittedName>
</protein>
<organism evidence="1">
    <name type="scientific">uncultured Methanosarcinales archaeon</name>
    <dbReference type="NCBI Taxonomy" id="183757"/>
    <lineage>
        <taxon>Archaea</taxon>
        <taxon>Methanobacteriati</taxon>
        <taxon>Methanobacteriota</taxon>
        <taxon>Stenosarchaea group</taxon>
        <taxon>Methanomicrobia</taxon>
        <taxon>Methanosarcinales</taxon>
        <taxon>environmental samples</taxon>
    </lineage>
</organism>
<proteinExistence type="predicted"/>
<sequence length="128" mass="15171">MMMNVRGYYASLQAMIRNCPFIAHWNMEFEEIDLQVGYLKGMLEFIDGSTLHFIEFVEIYDDSNVERPKYKYHLQSEAGDLITRWDNVPHHRDVSSFPHHKHDKNGVYPSEPADLRSVLDRIVERLEE</sequence>
<name>A0A7H1KNT5_9EURY</name>
<reference evidence="1" key="1">
    <citation type="submission" date="2020-07" db="EMBL/GenBank/DDBJ databases">
        <title>Unique genomic features of the anaerobic methanotrophic archaea.</title>
        <authorList>
            <person name="Chadwick G.L."/>
            <person name="Skennerton C.T."/>
            <person name="Laso-Perez R."/>
            <person name="Leu A.O."/>
            <person name="Speth D.R."/>
            <person name="Yu H."/>
            <person name="Morgan-Lang C."/>
            <person name="Hatzenpichler R."/>
            <person name="Goudeau D."/>
            <person name="Malmstrom R."/>
            <person name="Brazelton W.J."/>
            <person name="Woyke T."/>
            <person name="Hallam S.J."/>
            <person name="Tyson G.W."/>
            <person name="Wegener G."/>
            <person name="Boetius A."/>
            <person name="Orphan V."/>
        </authorList>
    </citation>
    <scope>NUCLEOTIDE SEQUENCE</scope>
</reference>
<gene>
    <name evidence="1" type="ORF">BFFPPMPJ_00004</name>
</gene>
<dbReference type="Pfam" id="PF20126">
    <property type="entry name" value="TumE"/>
    <property type="match status" value="1"/>
</dbReference>
<evidence type="ECO:0000313" key="1">
    <source>
        <dbReference type="EMBL" id="QNT35599.1"/>
    </source>
</evidence>
<dbReference type="InterPro" id="IPR045397">
    <property type="entry name" value="TumE-like"/>
</dbReference>